<sequence length="104" mass="12074">MFESIDFLNSLYNIRDVSFQWARGALLPYRAEDGRDGVQPWATEASCCLVEMQLKLPNHTHSLTRDLTIKDSRSNEGDKLSHDAFLWKRMSRNPHFMGCQDIQN</sequence>
<keyword evidence="2" id="KW-1185">Reference proteome</keyword>
<name>A0A212FNN0_DANPL</name>
<comment type="caution">
    <text evidence="1">The sequence shown here is derived from an EMBL/GenBank/DDBJ whole genome shotgun (WGS) entry which is preliminary data.</text>
</comment>
<proteinExistence type="predicted"/>
<evidence type="ECO:0000313" key="1">
    <source>
        <dbReference type="EMBL" id="OWR55337.1"/>
    </source>
</evidence>
<dbReference type="InParanoid" id="A0A212FNN0"/>
<dbReference type="EMBL" id="AGBW02005153">
    <property type="protein sequence ID" value="OWR55337.1"/>
    <property type="molecule type" value="Genomic_DNA"/>
</dbReference>
<organism evidence="1 2">
    <name type="scientific">Danaus plexippus plexippus</name>
    <dbReference type="NCBI Taxonomy" id="278856"/>
    <lineage>
        <taxon>Eukaryota</taxon>
        <taxon>Metazoa</taxon>
        <taxon>Ecdysozoa</taxon>
        <taxon>Arthropoda</taxon>
        <taxon>Hexapoda</taxon>
        <taxon>Insecta</taxon>
        <taxon>Pterygota</taxon>
        <taxon>Neoptera</taxon>
        <taxon>Endopterygota</taxon>
        <taxon>Lepidoptera</taxon>
        <taxon>Glossata</taxon>
        <taxon>Ditrysia</taxon>
        <taxon>Papilionoidea</taxon>
        <taxon>Nymphalidae</taxon>
        <taxon>Danainae</taxon>
        <taxon>Danaini</taxon>
        <taxon>Danaina</taxon>
        <taxon>Danaus</taxon>
        <taxon>Danaus</taxon>
    </lineage>
</organism>
<evidence type="ECO:0000313" key="2">
    <source>
        <dbReference type="Proteomes" id="UP000007151"/>
    </source>
</evidence>
<dbReference type="KEGG" id="dpl:KGM_201349"/>
<dbReference type="Proteomes" id="UP000007151">
    <property type="component" value="Unassembled WGS sequence"/>
</dbReference>
<protein>
    <submittedName>
        <fullName evidence="1">Uncharacterized protein</fullName>
    </submittedName>
</protein>
<gene>
    <name evidence="1" type="ORF">KGM_201349</name>
</gene>
<dbReference type="AlphaFoldDB" id="A0A212FNN0"/>
<accession>A0A212FNN0</accession>
<reference evidence="1 2" key="1">
    <citation type="journal article" date="2011" name="Cell">
        <title>The monarch butterfly genome yields insights into long-distance migration.</title>
        <authorList>
            <person name="Zhan S."/>
            <person name="Merlin C."/>
            <person name="Boore J.L."/>
            <person name="Reppert S.M."/>
        </authorList>
    </citation>
    <scope>NUCLEOTIDE SEQUENCE [LARGE SCALE GENOMIC DNA]</scope>
    <source>
        <strain evidence="1">F-2</strain>
    </source>
</reference>